<dbReference type="EMBL" id="JACIDU010000007">
    <property type="protein sequence ID" value="MBB4103590.1"/>
    <property type="molecule type" value="Genomic_DNA"/>
</dbReference>
<name>A0A7W6K1R1_9HYPH</name>
<dbReference type="Gene3D" id="3.40.50.1110">
    <property type="entry name" value="SGNH hydrolase"/>
    <property type="match status" value="1"/>
</dbReference>
<proteinExistence type="predicted"/>
<comment type="caution">
    <text evidence="1">The sequence shown here is derived from an EMBL/GenBank/DDBJ whole genome shotgun (WGS) entry which is preliminary data.</text>
</comment>
<reference evidence="1 2" key="1">
    <citation type="submission" date="2020-08" db="EMBL/GenBank/DDBJ databases">
        <title>Genomic Encyclopedia of Type Strains, Phase IV (KMG-IV): sequencing the most valuable type-strain genomes for metagenomic binning, comparative biology and taxonomic classification.</title>
        <authorList>
            <person name="Goeker M."/>
        </authorList>
    </citation>
    <scope>NUCLEOTIDE SEQUENCE [LARGE SCALE GENOMIC DNA]</scope>
    <source>
        <strain evidence="1 2">DSM 26385</strain>
    </source>
</reference>
<evidence type="ECO:0000313" key="2">
    <source>
        <dbReference type="Proteomes" id="UP000584824"/>
    </source>
</evidence>
<accession>A0A7W6K1R1</accession>
<organism evidence="1 2">
    <name type="scientific">Allorhizobium borbori</name>
    <dbReference type="NCBI Taxonomy" id="485907"/>
    <lineage>
        <taxon>Bacteria</taxon>
        <taxon>Pseudomonadati</taxon>
        <taxon>Pseudomonadota</taxon>
        <taxon>Alphaproteobacteria</taxon>
        <taxon>Hyphomicrobiales</taxon>
        <taxon>Rhizobiaceae</taxon>
        <taxon>Rhizobium/Agrobacterium group</taxon>
        <taxon>Allorhizobium</taxon>
    </lineage>
</organism>
<dbReference type="RefSeq" id="WP_183792256.1">
    <property type="nucleotide sequence ID" value="NZ_JACIDU010000007.1"/>
</dbReference>
<evidence type="ECO:0000313" key="1">
    <source>
        <dbReference type="EMBL" id="MBB4103590.1"/>
    </source>
</evidence>
<protein>
    <submittedName>
        <fullName evidence="1">Uncharacterized protein</fullName>
    </submittedName>
</protein>
<dbReference type="InterPro" id="IPR036514">
    <property type="entry name" value="SGNH_hydro_sf"/>
</dbReference>
<dbReference type="GO" id="GO:0016788">
    <property type="term" value="F:hydrolase activity, acting on ester bonds"/>
    <property type="evidence" value="ECO:0007669"/>
    <property type="project" value="UniProtKB-ARBA"/>
</dbReference>
<keyword evidence="2" id="KW-1185">Reference proteome</keyword>
<dbReference type="SUPFAM" id="SSF52266">
    <property type="entry name" value="SGNH hydrolase"/>
    <property type="match status" value="1"/>
</dbReference>
<gene>
    <name evidence="1" type="ORF">GGQ66_002148</name>
</gene>
<dbReference type="Proteomes" id="UP000584824">
    <property type="component" value="Unassembled WGS sequence"/>
</dbReference>
<dbReference type="AlphaFoldDB" id="A0A7W6K1R1"/>
<sequence>MVNMAMQFGVFDTQLKPFLYNFRPGLGGNMPRWYLAKAKMRAEGYRPRIFYGGTSKVMGLGAGTALSGQQFAAGAEPFTRSRYFAKMLEDAGFLTNSQCFFGDKGLSTLPNLMAYDARMARSSTAWATEPSITSVGGRPIRGTGAATETFTFTPLSTTTNDKIFLVYIGGSGAGTLRTSDGGGVIDTTSTFDAGNILKSKTINLSSRGTGKVLTWNRQEDTPNPVFIQGAIVYDSQTPAIDIVNIGISGSTTATWKGAGLGYAIFPSLRSVGGDLGIFGIMTNDMALANNVPVATWKTNIKSIITQWMTDATNTRVRDAVIEIESLCSTASYGDAATQAAYVAAAYAVADELDIPLVDLSAQFGGSYSAANAWGVFADTAHENARGNAMQARLYADLLAA</sequence>